<feature type="compositionally biased region" description="Basic residues" evidence="1">
    <location>
        <begin position="106"/>
        <end position="117"/>
    </location>
</feature>
<accession>A0ABD3F489</accession>
<feature type="compositionally biased region" description="Low complexity" evidence="1">
    <location>
        <begin position="120"/>
        <end position="149"/>
    </location>
</feature>
<feature type="signal peptide" evidence="2">
    <location>
        <begin position="1"/>
        <end position="20"/>
    </location>
</feature>
<dbReference type="Proteomes" id="UP001632037">
    <property type="component" value="Unassembled WGS sequence"/>
</dbReference>
<evidence type="ECO:0000256" key="1">
    <source>
        <dbReference type="SAM" id="MobiDB-lite"/>
    </source>
</evidence>
<organism evidence="3 4">
    <name type="scientific">Phytophthora oleae</name>
    <dbReference type="NCBI Taxonomy" id="2107226"/>
    <lineage>
        <taxon>Eukaryota</taxon>
        <taxon>Sar</taxon>
        <taxon>Stramenopiles</taxon>
        <taxon>Oomycota</taxon>
        <taxon>Peronosporomycetes</taxon>
        <taxon>Peronosporales</taxon>
        <taxon>Peronosporaceae</taxon>
        <taxon>Phytophthora</taxon>
    </lineage>
</organism>
<feature type="region of interest" description="Disordered" evidence="1">
    <location>
        <begin position="67"/>
        <end position="162"/>
    </location>
</feature>
<evidence type="ECO:0008006" key="5">
    <source>
        <dbReference type="Google" id="ProtNLM"/>
    </source>
</evidence>
<dbReference type="EMBL" id="JBIMZQ010000044">
    <property type="protein sequence ID" value="KAL3659914.1"/>
    <property type="molecule type" value="Genomic_DNA"/>
</dbReference>
<name>A0ABD3F489_9STRA</name>
<dbReference type="AlphaFoldDB" id="A0ABD3F489"/>
<proteinExistence type="predicted"/>
<evidence type="ECO:0000313" key="3">
    <source>
        <dbReference type="EMBL" id="KAL3659914.1"/>
    </source>
</evidence>
<evidence type="ECO:0000256" key="2">
    <source>
        <dbReference type="SAM" id="SignalP"/>
    </source>
</evidence>
<reference evidence="3 4" key="1">
    <citation type="submission" date="2024-09" db="EMBL/GenBank/DDBJ databases">
        <title>Genome sequencing and assembly of Phytophthora oleae, isolate VK10A, causative agent of rot of olive drupes.</title>
        <authorList>
            <person name="Conti Taguali S."/>
            <person name="Riolo M."/>
            <person name="La Spada F."/>
            <person name="Cacciola S.O."/>
            <person name="Dionisio G."/>
        </authorList>
    </citation>
    <scope>NUCLEOTIDE SEQUENCE [LARGE SCALE GENOMIC DNA]</scope>
    <source>
        <strain evidence="3 4">VK10A</strain>
    </source>
</reference>
<evidence type="ECO:0000313" key="4">
    <source>
        <dbReference type="Proteomes" id="UP001632037"/>
    </source>
</evidence>
<protein>
    <recommendedName>
        <fullName evidence="5">RxLR effector protein</fullName>
    </recommendedName>
</protein>
<gene>
    <name evidence="3" type="ORF">V7S43_015215</name>
</gene>
<sequence length="175" mass="18947">MQLQHVVVVAAAALLASSDGLQVVPNSAKSTSLRVPAETRYQPYVEGKTDRFLVTEAKNDAVTKAPTGYEFSTLQEEDNDMLQEEVHEGSESSSADGSGEDERLFGRRKKKRKRKKNKATETPTPTPTATPAGNATATPEPGATPVPTARTPSPTTEEPEGFEAFIAWFNRRIGD</sequence>
<comment type="caution">
    <text evidence="3">The sequence shown here is derived from an EMBL/GenBank/DDBJ whole genome shotgun (WGS) entry which is preliminary data.</text>
</comment>
<keyword evidence="2" id="KW-0732">Signal</keyword>
<keyword evidence="4" id="KW-1185">Reference proteome</keyword>
<feature type="chain" id="PRO_5044851488" description="RxLR effector protein" evidence="2">
    <location>
        <begin position="21"/>
        <end position="175"/>
    </location>
</feature>